<evidence type="ECO:0000313" key="7">
    <source>
        <dbReference type="Proteomes" id="UP000249577"/>
    </source>
</evidence>
<evidence type="ECO:0000313" key="6">
    <source>
        <dbReference type="EMBL" id="PZQ18856.1"/>
    </source>
</evidence>
<organism evidence="6 7">
    <name type="scientific">Ancylobacter novellus</name>
    <name type="common">Thiobacillus novellus</name>
    <dbReference type="NCBI Taxonomy" id="921"/>
    <lineage>
        <taxon>Bacteria</taxon>
        <taxon>Pseudomonadati</taxon>
        <taxon>Pseudomonadota</taxon>
        <taxon>Alphaproteobacteria</taxon>
        <taxon>Hyphomicrobiales</taxon>
        <taxon>Xanthobacteraceae</taxon>
        <taxon>Ancylobacter</taxon>
    </lineage>
</organism>
<dbReference type="PROSITE" id="PS00606">
    <property type="entry name" value="KS3_1"/>
    <property type="match status" value="1"/>
</dbReference>
<dbReference type="PANTHER" id="PTHR11712:SF336">
    <property type="entry name" value="3-OXOACYL-[ACYL-CARRIER-PROTEIN] SYNTHASE, MITOCHONDRIAL"/>
    <property type="match status" value="1"/>
</dbReference>
<dbReference type="Pfam" id="PF00109">
    <property type="entry name" value="ketoacyl-synt"/>
    <property type="match status" value="1"/>
</dbReference>
<dbReference type="Proteomes" id="UP000249577">
    <property type="component" value="Unassembled WGS sequence"/>
</dbReference>
<gene>
    <name evidence="6" type="ORF">DI565_00130</name>
</gene>
<keyword evidence="3 4" id="KW-0808">Transferase</keyword>
<evidence type="ECO:0000259" key="5">
    <source>
        <dbReference type="PROSITE" id="PS52004"/>
    </source>
</evidence>
<evidence type="ECO:0000256" key="1">
    <source>
        <dbReference type="ARBA" id="ARBA00005194"/>
    </source>
</evidence>
<comment type="similarity">
    <text evidence="2 4">Belongs to the thiolase-like superfamily. Beta-ketoacyl-ACP synthases family.</text>
</comment>
<dbReference type="PANTHER" id="PTHR11712">
    <property type="entry name" value="POLYKETIDE SYNTHASE-RELATED"/>
    <property type="match status" value="1"/>
</dbReference>
<dbReference type="CDD" id="cd00834">
    <property type="entry name" value="KAS_I_II"/>
    <property type="match status" value="1"/>
</dbReference>
<dbReference type="EMBL" id="QFPN01000001">
    <property type="protein sequence ID" value="PZQ18856.1"/>
    <property type="molecule type" value="Genomic_DNA"/>
</dbReference>
<comment type="caution">
    <text evidence="6">The sequence shown here is derived from an EMBL/GenBank/DDBJ whole genome shotgun (WGS) entry which is preliminary data.</text>
</comment>
<dbReference type="InterPro" id="IPR016039">
    <property type="entry name" value="Thiolase-like"/>
</dbReference>
<dbReference type="SMART" id="SM00825">
    <property type="entry name" value="PKS_KS"/>
    <property type="match status" value="1"/>
</dbReference>
<dbReference type="InterPro" id="IPR000794">
    <property type="entry name" value="Beta-ketoacyl_synthase"/>
</dbReference>
<proteinExistence type="inferred from homology"/>
<dbReference type="InterPro" id="IPR014031">
    <property type="entry name" value="Ketoacyl_synth_C"/>
</dbReference>
<dbReference type="InterPro" id="IPR018201">
    <property type="entry name" value="Ketoacyl_synth_AS"/>
</dbReference>
<dbReference type="GO" id="GO:0004315">
    <property type="term" value="F:3-oxoacyl-[acyl-carrier-protein] synthase activity"/>
    <property type="evidence" value="ECO:0007669"/>
    <property type="project" value="InterPro"/>
</dbReference>
<dbReference type="Gene3D" id="3.40.47.10">
    <property type="match status" value="1"/>
</dbReference>
<accession>A0A2W5KP67</accession>
<dbReference type="InterPro" id="IPR014030">
    <property type="entry name" value="Ketoacyl_synth_N"/>
</dbReference>
<protein>
    <submittedName>
        <fullName evidence="6">Beta-ketoacyl-[acyl-carrier-protein] synthase family protein</fullName>
    </submittedName>
</protein>
<dbReference type="GO" id="GO:0006633">
    <property type="term" value="P:fatty acid biosynthetic process"/>
    <property type="evidence" value="ECO:0007669"/>
    <property type="project" value="InterPro"/>
</dbReference>
<evidence type="ECO:0000256" key="2">
    <source>
        <dbReference type="ARBA" id="ARBA00008467"/>
    </source>
</evidence>
<reference evidence="6 7" key="1">
    <citation type="submission" date="2017-08" db="EMBL/GenBank/DDBJ databases">
        <title>Infants hospitalized years apart are colonized by the same room-sourced microbial strains.</title>
        <authorList>
            <person name="Brooks B."/>
            <person name="Olm M.R."/>
            <person name="Firek B.A."/>
            <person name="Baker R."/>
            <person name="Thomas B.C."/>
            <person name="Morowitz M.J."/>
            <person name="Banfield J.F."/>
        </authorList>
    </citation>
    <scope>NUCLEOTIDE SEQUENCE [LARGE SCALE GENOMIC DNA]</scope>
    <source>
        <strain evidence="6">S2_005_003_R2_43</strain>
    </source>
</reference>
<evidence type="ECO:0000256" key="4">
    <source>
        <dbReference type="RuleBase" id="RU003694"/>
    </source>
</evidence>
<sequence>MKRVLVSGVGVLSAAGRDAGRFWDSLLAASPCYAEASAVPGGRIVAAEIREADIFDGLGVKIAALDRSALLAIAAAREALADAALSTPFERPERVAVVIGTGGGGMASIEEQYLKLNLDRNARPHPATVSKAMVSSSASWVSMATGARGPCFVTSSACASAAHAIGMALLLLRAGAADVAIAGGTEAPLTYGCLKAWEAMKIMSPGPCRPFALGRDGLVLGEGAGALLLETEEHAARRGVAAAIELAGFGANADAGNIVAPDVEGMAGAMRLALADGGLAARDVAYVNAHGTGTAANDAAETEALKAVFGASSCPPVSSIKGVAGHTLGAAGGVEAVATVLAMRRGVAPPTANFDAPDPRCDIDCVPNVPRPMAIQAALSNSFAFGGLNATLAFRALG</sequence>
<name>A0A2W5KP67_ANCNO</name>
<feature type="domain" description="Ketosynthase family 3 (KS3)" evidence="5">
    <location>
        <begin position="1"/>
        <end position="396"/>
    </location>
</feature>
<dbReference type="AlphaFoldDB" id="A0A2W5KP67"/>
<evidence type="ECO:0000256" key="3">
    <source>
        <dbReference type="ARBA" id="ARBA00022679"/>
    </source>
</evidence>
<comment type="pathway">
    <text evidence="1">Lipid metabolism; fatty acid biosynthesis.</text>
</comment>
<dbReference type="InterPro" id="IPR020841">
    <property type="entry name" value="PKS_Beta-ketoAc_synthase_dom"/>
</dbReference>
<dbReference type="SUPFAM" id="SSF53901">
    <property type="entry name" value="Thiolase-like"/>
    <property type="match status" value="2"/>
</dbReference>
<dbReference type="Pfam" id="PF02801">
    <property type="entry name" value="Ketoacyl-synt_C"/>
    <property type="match status" value="1"/>
</dbReference>
<dbReference type="PROSITE" id="PS52004">
    <property type="entry name" value="KS3_2"/>
    <property type="match status" value="1"/>
</dbReference>